<gene>
    <name evidence="4" type="ORF">KTO63_00505</name>
</gene>
<keyword evidence="2 4" id="KW-0378">Hydrolase</keyword>
<evidence type="ECO:0000259" key="3">
    <source>
        <dbReference type="PROSITE" id="PS51747"/>
    </source>
</evidence>
<comment type="caution">
    <text evidence="4">The sequence shown here is derived from an EMBL/GenBank/DDBJ whole genome shotgun (WGS) entry which is preliminary data.</text>
</comment>
<reference evidence="4" key="1">
    <citation type="submission" date="2021-06" db="EMBL/GenBank/DDBJ databases">
        <authorList>
            <person name="Huq M.A."/>
        </authorList>
    </citation>
    <scope>NUCLEOTIDE SEQUENCE</scope>
    <source>
        <strain evidence="4">MAH-26</strain>
    </source>
</reference>
<dbReference type="CDD" id="cd01283">
    <property type="entry name" value="cytidine_deaminase"/>
    <property type="match status" value="1"/>
</dbReference>
<evidence type="ECO:0000256" key="1">
    <source>
        <dbReference type="ARBA" id="ARBA00006576"/>
    </source>
</evidence>
<protein>
    <submittedName>
        <fullName evidence="4">Cytidine deaminase</fullName>
        <ecNumber evidence="4">3.5.4.5</ecNumber>
    </submittedName>
</protein>
<dbReference type="PANTHER" id="PTHR11644:SF2">
    <property type="entry name" value="CYTIDINE DEAMINASE"/>
    <property type="match status" value="1"/>
</dbReference>
<dbReference type="Proteomes" id="UP000812270">
    <property type="component" value="Unassembled WGS sequence"/>
</dbReference>
<dbReference type="NCBIfam" id="NF004064">
    <property type="entry name" value="PRK05578.1"/>
    <property type="match status" value="1"/>
</dbReference>
<organism evidence="4 5">
    <name type="scientific">Pinibacter aurantiacus</name>
    <dbReference type="NCBI Taxonomy" id="2851599"/>
    <lineage>
        <taxon>Bacteria</taxon>
        <taxon>Pseudomonadati</taxon>
        <taxon>Bacteroidota</taxon>
        <taxon>Chitinophagia</taxon>
        <taxon>Chitinophagales</taxon>
        <taxon>Chitinophagaceae</taxon>
        <taxon>Pinibacter</taxon>
    </lineage>
</organism>
<dbReference type="PROSITE" id="PS00903">
    <property type="entry name" value="CYT_DCMP_DEAMINASES_1"/>
    <property type="match status" value="1"/>
</dbReference>
<dbReference type="InterPro" id="IPR050202">
    <property type="entry name" value="Cyt/Deoxycyt_deaminase"/>
</dbReference>
<evidence type="ECO:0000256" key="2">
    <source>
        <dbReference type="ARBA" id="ARBA00022801"/>
    </source>
</evidence>
<evidence type="ECO:0000313" key="4">
    <source>
        <dbReference type="EMBL" id="MBV4355605.1"/>
    </source>
</evidence>
<dbReference type="PANTHER" id="PTHR11644">
    <property type="entry name" value="CYTIDINE DEAMINASE"/>
    <property type="match status" value="1"/>
</dbReference>
<dbReference type="GO" id="GO:0008270">
    <property type="term" value="F:zinc ion binding"/>
    <property type="evidence" value="ECO:0007669"/>
    <property type="project" value="InterPro"/>
</dbReference>
<dbReference type="Pfam" id="PF00383">
    <property type="entry name" value="dCMP_cyt_deam_1"/>
    <property type="match status" value="1"/>
</dbReference>
<keyword evidence="5" id="KW-1185">Reference proteome</keyword>
<name>A0A9E2W115_9BACT</name>
<dbReference type="GO" id="GO:0005829">
    <property type="term" value="C:cytosol"/>
    <property type="evidence" value="ECO:0007669"/>
    <property type="project" value="TreeGrafter"/>
</dbReference>
<dbReference type="PROSITE" id="PS51747">
    <property type="entry name" value="CYT_DCMP_DEAMINASES_2"/>
    <property type="match status" value="1"/>
</dbReference>
<proteinExistence type="inferred from homology"/>
<comment type="similarity">
    <text evidence="1">Belongs to the cytidine and deoxycytidylate deaminase family.</text>
</comment>
<dbReference type="GO" id="GO:0004126">
    <property type="term" value="F:cytidine deaminase activity"/>
    <property type="evidence" value="ECO:0007669"/>
    <property type="project" value="UniProtKB-EC"/>
</dbReference>
<sequence length="161" mass="17515">MEQKHINLVFEKYNSINELQPDDALLLRKAIEATGLAYAPYSKFNVGAAAKLANGEIIVGANQENASYPVGICAERTLLSTASSLFPNVAINTMAISYKSAELESDHPITPCGVCRQTLHEFQLRVKQSMRLILAGETGEVYILADADILLPLSFSATDLQ</sequence>
<evidence type="ECO:0000313" key="5">
    <source>
        <dbReference type="Proteomes" id="UP000812270"/>
    </source>
</evidence>
<dbReference type="GO" id="GO:0042802">
    <property type="term" value="F:identical protein binding"/>
    <property type="evidence" value="ECO:0007669"/>
    <property type="project" value="UniProtKB-ARBA"/>
</dbReference>
<dbReference type="InterPro" id="IPR016192">
    <property type="entry name" value="APOBEC/CMP_deaminase_Zn-bd"/>
</dbReference>
<dbReference type="AlphaFoldDB" id="A0A9E2W115"/>
<dbReference type="GO" id="GO:0006139">
    <property type="term" value="P:nucleobase-containing compound metabolic process"/>
    <property type="evidence" value="ECO:0007669"/>
    <property type="project" value="UniProtKB-ARBA"/>
</dbReference>
<accession>A0A9E2W115</accession>
<dbReference type="EMBL" id="JAHSPG010000001">
    <property type="protein sequence ID" value="MBV4355605.1"/>
    <property type="molecule type" value="Genomic_DNA"/>
</dbReference>
<feature type="domain" description="CMP/dCMP-type deaminase" evidence="3">
    <location>
        <begin position="21"/>
        <end position="158"/>
    </location>
</feature>
<dbReference type="InterPro" id="IPR002125">
    <property type="entry name" value="CMP_dCMP_dom"/>
</dbReference>
<dbReference type="EC" id="3.5.4.5" evidence="4"/>